<dbReference type="InterPro" id="IPR026891">
    <property type="entry name" value="Fn3-like"/>
</dbReference>
<dbReference type="PANTHER" id="PTHR42715">
    <property type="entry name" value="BETA-GLUCOSIDASE"/>
    <property type="match status" value="1"/>
</dbReference>
<proteinExistence type="inferred from homology"/>
<feature type="domain" description="Fibronectin type III-like" evidence="4">
    <location>
        <begin position="339"/>
        <end position="410"/>
    </location>
</feature>
<dbReference type="Pfam" id="PF14310">
    <property type="entry name" value="Fn3-like"/>
    <property type="match status" value="1"/>
</dbReference>
<keyword evidence="5" id="KW-0326">Glycosidase</keyword>
<dbReference type="EC" id="3.2.1.-" evidence="5"/>
<sequence length="837" mass="92471">MGSIKKQMYPGSLLSEESTREKEHRVIARRAAAEGIVLLKNNGVLPLKAGSKAALYGGGARYTIKGGTGSGSVNNRNNVSIDEGLRNAGFVITTDEWLDAYDKEYNEVYGAWKARIYEMAGEGKDFNKLYRAHACNPLQMPKGMPVTENTKTEAEVAIYIISRVSGEGADRKAVKGDYYLSDDEYKMLSDIASVYAKTIVIINAGGIIDLSFLDEIKVDALVVLSQAGMEGGNALADILSGRVNPSGKLTDTWGYHYEDYPCSATFSHNNNNIIEEKYYEGIYVGYRYFDSFEVTPRYPFGFGLSYTSFAERTENIVVENGVCRVSVSVENIGDVAGKQVIQVYAACPNGKLKKERKRLVAFGKTKLLIPGERDLITLEFELSLLESYRAGKAAYYMEKGSYYIFVGTAGNQVQPEARLMLDESVEIERLINICPLLDALSELEPSNESLRAWEDYLESVCEKRPIKEIRLDGEALVRTKDDVKKTKNLVSKAAKWEKVNKVLSKMSAEQKAEIVCGRGGHAVQDIIGSAGIMVPGAAGETASMVVDGIAIDGLTLADGPAGLRLQTRYEENPIDGSIYQINTYEGLEYRIFKTEHLHEGSIYHYQYCSAIPVGTLLAQSFDLKLLEEVGEMIGREMLEFGVDLWLAPGMNIHRDPLCGRNFEYYSEDPLVSGLMAAAITKGVQKTPGLGTTIKHFVCNNQEENRRGVSSIISERALREIYLKGFEIAVKKSQPRSIMTSYNKVNGVHTANNYDLCTTVARGEWEFGGIFMTDWTTTNADGGSSAAKCISAGNDLIMPGKTTDIQEILDALTGEKDQFLPEEKLDDCVRRILKQVFS</sequence>
<protein>
    <submittedName>
        <fullName evidence="5">Exo-alpha-(1-&gt;6)-L-arabinopyranosidase</fullName>
        <ecNumber evidence="5">3.2.1.-</ecNumber>
    </submittedName>
</protein>
<dbReference type="SUPFAM" id="SSF52279">
    <property type="entry name" value="Beta-D-glucan exohydrolase, C-terminal domain"/>
    <property type="match status" value="1"/>
</dbReference>
<dbReference type="Gene3D" id="3.40.50.1700">
    <property type="entry name" value="Glycoside hydrolase family 3 C-terminal domain"/>
    <property type="match status" value="1"/>
</dbReference>
<dbReference type="PANTHER" id="PTHR42715:SF10">
    <property type="entry name" value="BETA-GLUCOSIDASE"/>
    <property type="match status" value="1"/>
</dbReference>
<name>A0A1E3A977_9FIRM</name>
<evidence type="ECO:0000256" key="3">
    <source>
        <dbReference type="SAM" id="MobiDB-lite"/>
    </source>
</evidence>
<evidence type="ECO:0000313" key="6">
    <source>
        <dbReference type="Proteomes" id="UP000095003"/>
    </source>
</evidence>
<organism evidence="5 6">
    <name type="scientific">Eisenbergiella tayi</name>
    <dbReference type="NCBI Taxonomy" id="1432052"/>
    <lineage>
        <taxon>Bacteria</taxon>
        <taxon>Bacillati</taxon>
        <taxon>Bacillota</taxon>
        <taxon>Clostridia</taxon>
        <taxon>Lachnospirales</taxon>
        <taxon>Lachnospiraceae</taxon>
        <taxon>Eisenbergiella</taxon>
    </lineage>
</organism>
<comment type="similarity">
    <text evidence="1">Belongs to the glycosyl hydrolase 3 family.</text>
</comment>
<dbReference type="InterPro" id="IPR002772">
    <property type="entry name" value="Glyco_hydro_3_C"/>
</dbReference>
<accession>A0A1E3A977</accession>
<dbReference type="InterPro" id="IPR050288">
    <property type="entry name" value="Cellulose_deg_GH3"/>
</dbReference>
<dbReference type="Proteomes" id="UP000095003">
    <property type="component" value="Unassembled WGS sequence"/>
</dbReference>
<dbReference type="RefSeq" id="WP_069159222.1">
    <property type="nucleotide sequence ID" value="NZ_DBFYTC010000114.1"/>
</dbReference>
<dbReference type="SUPFAM" id="SSF51445">
    <property type="entry name" value="(Trans)glycosidases"/>
    <property type="match status" value="1"/>
</dbReference>
<dbReference type="GO" id="GO:0004553">
    <property type="term" value="F:hydrolase activity, hydrolyzing O-glycosyl compounds"/>
    <property type="evidence" value="ECO:0007669"/>
    <property type="project" value="InterPro"/>
</dbReference>
<dbReference type="Gene3D" id="3.20.20.300">
    <property type="entry name" value="Glycoside hydrolase, family 3, N-terminal domain"/>
    <property type="match status" value="1"/>
</dbReference>
<evidence type="ECO:0000256" key="2">
    <source>
        <dbReference type="ARBA" id="ARBA00022801"/>
    </source>
</evidence>
<dbReference type="SMART" id="SM01217">
    <property type="entry name" value="Fn3_like"/>
    <property type="match status" value="1"/>
</dbReference>
<dbReference type="InterPro" id="IPR001764">
    <property type="entry name" value="Glyco_hydro_3_N"/>
</dbReference>
<dbReference type="PATRIC" id="fig|1432052.3.peg.6410"/>
<comment type="caution">
    <text evidence="5">The sequence shown here is derived from an EMBL/GenBank/DDBJ whole genome shotgun (WGS) entry which is preliminary data.</text>
</comment>
<dbReference type="Pfam" id="PF00933">
    <property type="entry name" value="Glyco_hydro_3"/>
    <property type="match status" value="1"/>
</dbReference>
<keyword evidence="2 5" id="KW-0378">Hydrolase</keyword>
<reference evidence="5 6" key="1">
    <citation type="submission" date="2016-07" db="EMBL/GenBank/DDBJ databases">
        <title>Characterization of isolates of Eisenbergiella tayi derived from blood cultures, using whole genome sequencing.</title>
        <authorList>
            <person name="Burdz T."/>
            <person name="Wiebe D."/>
            <person name="Huynh C."/>
            <person name="Bernard K."/>
        </authorList>
    </citation>
    <scope>NUCLEOTIDE SEQUENCE [LARGE SCALE GENOMIC DNA]</scope>
    <source>
        <strain evidence="5 6">NML 120489</strain>
    </source>
</reference>
<dbReference type="InterPro" id="IPR036962">
    <property type="entry name" value="Glyco_hydro_3_N_sf"/>
</dbReference>
<feature type="region of interest" description="Disordered" evidence="3">
    <location>
        <begin position="1"/>
        <end position="20"/>
    </location>
</feature>
<evidence type="ECO:0000313" key="5">
    <source>
        <dbReference type="EMBL" id="ODM04736.1"/>
    </source>
</evidence>
<dbReference type="InterPro" id="IPR013783">
    <property type="entry name" value="Ig-like_fold"/>
</dbReference>
<dbReference type="AlphaFoldDB" id="A0A1E3A977"/>
<gene>
    <name evidence="5" type="ORF">BEH84_05799</name>
</gene>
<dbReference type="EMBL" id="MCGI01000007">
    <property type="protein sequence ID" value="ODM04736.1"/>
    <property type="molecule type" value="Genomic_DNA"/>
</dbReference>
<dbReference type="Gene3D" id="2.60.40.10">
    <property type="entry name" value="Immunoglobulins"/>
    <property type="match status" value="1"/>
</dbReference>
<dbReference type="Pfam" id="PF01915">
    <property type="entry name" value="Glyco_hydro_3_C"/>
    <property type="match status" value="1"/>
</dbReference>
<dbReference type="InterPro" id="IPR036881">
    <property type="entry name" value="Glyco_hydro_3_C_sf"/>
</dbReference>
<evidence type="ECO:0000256" key="1">
    <source>
        <dbReference type="ARBA" id="ARBA00005336"/>
    </source>
</evidence>
<dbReference type="InterPro" id="IPR017853">
    <property type="entry name" value="GH"/>
</dbReference>
<dbReference type="GO" id="GO:0005975">
    <property type="term" value="P:carbohydrate metabolic process"/>
    <property type="evidence" value="ECO:0007669"/>
    <property type="project" value="InterPro"/>
</dbReference>
<evidence type="ECO:0000259" key="4">
    <source>
        <dbReference type="SMART" id="SM01217"/>
    </source>
</evidence>